<reference evidence="2" key="2">
    <citation type="submission" date="2020-05" db="UniProtKB">
        <authorList>
            <consortium name="EnsemblMetazoa"/>
        </authorList>
    </citation>
    <scope>IDENTIFICATION</scope>
    <source>
        <strain evidence="2">IAEA</strain>
    </source>
</reference>
<evidence type="ECO:0000256" key="1">
    <source>
        <dbReference type="SAM" id="MobiDB-lite"/>
    </source>
</evidence>
<keyword evidence="3" id="KW-1185">Reference proteome</keyword>
<dbReference type="VEuPathDB" id="VectorBase:GPPI048858"/>
<protein>
    <submittedName>
        <fullName evidence="2">Uncharacterized protein</fullName>
    </submittedName>
</protein>
<evidence type="ECO:0000313" key="2">
    <source>
        <dbReference type="EnsemblMetazoa" id="GPPI048858-PA"/>
    </source>
</evidence>
<reference evidence="3" key="1">
    <citation type="submission" date="2015-01" db="EMBL/GenBank/DDBJ databases">
        <authorList>
            <person name="Aksoy S."/>
            <person name="Warren W."/>
            <person name="Wilson R.K."/>
        </authorList>
    </citation>
    <scope>NUCLEOTIDE SEQUENCE [LARGE SCALE GENOMIC DNA]</scope>
    <source>
        <strain evidence="3">IAEA</strain>
    </source>
</reference>
<organism evidence="2 3">
    <name type="scientific">Glossina palpalis gambiensis</name>
    <dbReference type="NCBI Taxonomy" id="67801"/>
    <lineage>
        <taxon>Eukaryota</taxon>
        <taxon>Metazoa</taxon>
        <taxon>Ecdysozoa</taxon>
        <taxon>Arthropoda</taxon>
        <taxon>Hexapoda</taxon>
        <taxon>Insecta</taxon>
        <taxon>Pterygota</taxon>
        <taxon>Neoptera</taxon>
        <taxon>Endopterygota</taxon>
        <taxon>Diptera</taxon>
        <taxon>Brachycera</taxon>
        <taxon>Muscomorpha</taxon>
        <taxon>Hippoboscoidea</taxon>
        <taxon>Glossinidae</taxon>
        <taxon>Glossina</taxon>
    </lineage>
</organism>
<feature type="region of interest" description="Disordered" evidence="1">
    <location>
        <begin position="56"/>
        <end position="114"/>
    </location>
</feature>
<dbReference type="EnsemblMetazoa" id="GPPI048858-RA">
    <property type="protein sequence ID" value="GPPI048858-PA"/>
    <property type="gene ID" value="GPPI048858"/>
</dbReference>
<dbReference type="Proteomes" id="UP000092460">
    <property type="component" value="Unassembled WGS sequence"/>
</dbReference>
<proteinExistence type="predicted"/>
<dbReference type="EMBL" id="JXJN01025437">
    <property type="status" value="NOT_ANNOTATED_CDS"/>
    <property type="molecule type" value="Genomic_DNA"/>
</dbReference>
<evidence type="ECO:0000313" key="3">
    <source>
        <dbReference type="Proteomes" id="UP000092460"/>
    </source>
</evidence>
<name>A0A1B0C4F7_9MUSC</name>
<dbReference type="AlphaFoldDB" id="A0A1B0C4F7"/>
<sequence length="114" mass="12886">MRITNFTQARVLIHSIRQLHHRHHEFKVGSTLFRLSRSPSPAPHRIAKLHRHASAISRHKKAAKSHSSPPRLTEHTLFFRQRSTRDPSSKQSANRASTLPAIMSCLPSLSGSKS</sequence>
<accession>A0A1B0C4F7</accession>